<proteinExistence type="predicted"/>
<sequence length="116" mass="12745">MAVADVSFARVVPFLTAERAAVVLGVDQANPAGVVVEADPGHRTVGMHGQYWYRGDYSFAEHPGGTLVTYRITNISGQPDALIKVWQRKVLRRQQQDVEAFAAALPEPNQLGWSVR</sequence>
<evidence type="ECO:0008006" key="3">
    <source>
        <dbReference type="Google" id="ProtNLM"/>
    </source>
</evidence>
<dbReference type="Proteomes" id="UP000295151">
    <property type="component" value="Unassembled WGS sequence"/>
</dbReference>
<keyword evidence="2" id="KW-1185">Reference proteome</keyword>
<protein>
    <recommendedName>
        <fullName evidence="3">Polyketide cyclase/dehydrase/lipid transport protein</fullName>
    </recommendedName>
</protein>
<dbReference type="AlphaFoldDB" id="A0A4R7TED2"/>
<comment type="caution">
    <text evidence="1">The sequence shown here is derived from an EMBL/GenBank/DDBJ whole genome shotgun (WGS) entry which is preliminary data.</text>
</comment>
<evidence type="ECO:0000313" key="1">
    <source>
        <dbReference type="EMBL" id="TDU90514.1"/>
    </source>
</evidence>
<gene>
    <name evidence="1" type="ORF">EV138_4105</name>
</gene>
<dbReference type="EMBL" id="SOCE01000001">
    <property type="protein sequence ID" value="TDU90514.1"/>
    <property type="molecule type" value="Genomic_DNA"/>
</dbReference>
<accession>A0A4R7TED2</accession>
<name>A0A4R7TED2_9ACTN</name>
<organism evidence="1 2">
    <name type="scientific">Kribbella voronezhensis</name>
    <dbReference type="NCBI Taxonomy" id="2512212"/>
    <lineage>
        <taxon>Bacteria</taxon>
        <taxon>Bacillati</taxon>
        <taxon>Actinomycetota</taxon>
        <taxon>Actinomycetes</taxon>
        <taxon>Propionibacteriales</taxon>
        <taxon>Kribbellaceae</taxon>
        <taxon>Kribbella</taxon>
    </lineage>
</organism>
<dbReference type="SUPFAM" id="SSF55961">
    <property type="entry name" value="Bet v1-like"/>
    <property type="match status" value="1"/>
</dbReference>
<evidence type="ECO:0000313" key="2">
    <source>
        <dbReference type="Proteomes" id="UP000295151"/>
    </source>
</evidence>
<reference evidence="1 2" key="1">
    <citation type="submission" date="2019-03" db="EMBL/GenBank/DDBJ databases">
        <title>Genomic Encyclopedia of Type Strains, Phase III (KMG-III): the genomes of soil and plant-associated and newly described type strains.</title>
        <authorList>
            <person name="Whitman W."/>
        </authorList>
    </citation>
    <scope>NUCLEOTIDE SEQUENCE [LARGE SCALE GENOMIC DNA]</scope>
    <source>
        <strain evidence="1 2">VKM Ac-2575</strain>
    </source>
</reference>